<organism evidence="2 3">
    <name type="scientific">Nonomuraea insulae</name>
    <dbReference type="NCBI Taxonomy" id="1616787"/>
    <lineage>
        <taxon>Bacteria</taxon>
        <taxon>Bacillati</taxon>
        <taxon>Actinomycetota</taxon>
        <taxon>Actinomycetes</taxon>
        <taxon>Streptosporangiales</taxon>
        <taxon>Streptosporangiaceae</taxon>
        <taxon>Nonomuraea</taxon>
    </lineage>
</organism>
<accession>A0ABW1DA77</accession>
<comment type="caution">
    <text evidence="2">The sequence shown here is derived from an EMBL/GenBank/DDBJ whole genome shotgun (WGS) entry which is preliminary data.</text>
</comment>
<name>A0ABW1DA77_9ACTN</name>
<reference evidence="3" key="1">
    <citation type="journal article" date="2019" name="Int. J. Syst. Evol. Microbiol.">
        <title>The Global Catalogue of Microorganisms (GCM) 10K type strain sequencing project: providing services to taxonomists for standard genome sequencing and annotation.</title>
        <authorList>
            <consortium name="The Broad Institute Genomics Platform"/>
            <consortium name="The Broad Institute Genome Sequencing Center for Infectious Disease"/>
            <person name="Wu L."/>
            <person name="Ma J."/>
        </authorList>
    </citation>
    <scope>NUCLEOTIDE SEQUENCE [LARGE SCALE GENOMIC DNA]</scope>
    <source>
        <strain evidence="3">CCUG 53903</strain>
    </source>
</reference>
<evidence type="ECO:0000313" key="2">
    <source>
        <dbReference type="EMBL" id="MFC5834481.1"/>
    </source>
</evidence>
<dbReference type="EMBL" id="JBHSPA010000112">
    <property type="protein sequence ID" value="MFC5834481.1"/>
    <property type="molecule type" value="Genomic_DNA"/>
</dbReference>
<gene>
    <name evidence="2" type="ORF">ACFPZ3_62465</name>
</gene>
<evidence type="ECO:0000256" key="1">
    <source>
        <dbReference type="SAM" id="MobiDB-lite"/>
    </source>
</evidence>
<keyword evidence="3" id="KW-1185">Reference proteome</keyword>
<protein>
    <recommendedName>
        <fullName evidence="4">Aminoglycoside phosphotransferase domain-containing protein</fullName>
    </recommendedName>
</protein>
<dbReference type="RefSeq" id="WP_379523894.1">
    <property type="nucleotide sequence ID" value="NZ_JBHSPA010000112.1"/>
</dbReference>
<proteinExistence type="predicted"/>
<dbReference type="Proteomes" id="UP001596058">
    <property type="component" value="Unassembled WGS sequence"/>
</dbReference>
<sequence>MLGVGDQAGEGAAGTGVGEQSAQQALHLPQFAWLHGDFHTGNLLT</sequence>
<feature type="compositionally biased region" description="Gly residues" evidence="1">
    <location>
        <begin position="1"/>
        <end position="17"/>
    </location>
</feature>
<feature type="region of interest" description="Disordered" evidence="1">
    <location>
        <begin position="1"/>
        <end position="21"/>
    </location>
</feature>
<evidence type="ECO:0008006" key="4">
    <source>
        <dbReference type="Google" id="ProtNLM"/>
    </source>
</evidence>
<evidence type="ECO:0000313" key="3">
    <source>
        <dbReference type="Proteomes" id="UP001596058"/>
    </source>
</evidence>